<protein>
    <submittedName>
        <fullName evidence="4">NADPH-dependent FMN reductase, iron-sulfur flavoprotein</fullName>
    </submittedName>
</protein>
<dbReference type="GO" id="GO:0016491">
    <property type="term" value="F:oxidoreductase activity"/>
    <property type="evidence" value="ECO:0007669"/>
    <property type="project" value="InterPro"/>
</dbReference>
<evidence type="ECO:0000259" key="3">
    <source>
        <dbReference type="Pfam" id="PF03358"/>
    </source>
</evidence>
<dbReference type="SUPFAM" id="SSF52218">
    <property type="entry name" value="Flavoproteins"/>
    <property type="match status" value="1"/>
</dbReference>
<accession>A0A1W1HHH2</accession>
<sequence length="188" mass="20627">MKVVALQGSPRKKGNTAKVLSFVEEELIELGHEVETIYLNNKNIKGCLACGKCKEKPETVGCVQKDDAPEILQKMVDADLVIFASPLYFWGVTAQLKTIIDRTYSFYVNYHMPGHASLVEGKRQALLLTGGGPYENNAEATVTAFGRLQKPHMSVNAGELYIGQCSTPENMDEGVKEKSVAFARKISA</sequence>
<keyword evidence="1" id="KW-0285">Flavoprotein</keyword>
<dbReference type="OrthoDB" id="6398207at2"/>
<proteinExistence type="predicted"/>
<organism evidence="4 5">
    <name type="scientific">Desulfamplus magnetovallimortis</name>
    <dbReference type="NCBI Taxonomy" id="1246637"/>
    <lineage>
        <taxon>Bacteria</taxon>
        <taxon>Pseudomonadati</taxon>
        <taxon>Thermodesulfobacteriota</taxon>
        <taxon>Desulfobacteria</taxon>
        <taxon>Desulfobacterales</taxon>
        <taxon>Desulfobacteraceae</taxon>
        <taxon>Desulfamplus</taxon>
    </lineage>
</organism>
<dbReference type="RefSeq" id="WP_080801254.1">
    <property type="nucleotide sequence ID" value="NZ_LT828542.1"/>
</dbReference>
<dbReference type="AlphaFoldDB" id="A0A1W1HHH2"/>
<dbReference type="Proteomes" id="UP000191931">
    <property type="component" value="Unassembled WGS sequence"/>
</dbReference>
<keyword evidence="5" id="KW-1185">Reference proteome</keyword>
<dbReference type="PANTHER" id="PTHR43278">
    <property type="entry name" value="NAD(P)H-DEPENDENT FMN-CONTAINING OXIDOREDUCTASE YWQN-RELATED"/>
    <property type="match status" value="1"/>
</dbReference>
<dbReference type="STRING" id="1246637.MTBBW1_510002"/>
<feature type="domain" description="NADPH-dependent FMN reductase-like" evidence="3">
    <location>
        <begin position="1"/>
        <end position="134"/>
    </location>
</feature>
<dbReference type="InterPro" id="IPR029039">
    <property type="entry name" value="Flavoprotein-like_sf"/>
</dbReference>
<evidence type="ECO:0000256" key="1">
    <source>
        <dbReference type="ARBA" id="ARBA00022630"/>
    </source>
</evidence>
<name>A0A1W1HHH2_9BACT</name>
<dbReference type="Gene3D" id="3.40.50.360">
    <property type="match status" value="1"/>
</dbReference>
<dbReference type="Pfam" id="PF03358">
    <property type="entry name" value="FMN_red"/>
    <property type="match status" value="1"/>
</dbReference>
<evidence type="ECO:0000313" key="5">
    <source>
        <dbReference type="Proteomes" id="UP000191931"/>
    </source>
</evidence>
<evidence type="ECO:0000256" key="2">
    <source>
        <dbReference type="ARBA" id="ARBA00022643"/>
    </source>
</evidence>
<dbReference type="InterPro" id="IPR005025">
    <property type="entry name" value="FMN_Rdtase-like_dom"/>
</dbReference>
<dbReference type="InterPro" id="IPR051796">
    <property type="entry name" value="ISF_SsuE-like"/>
</dbReference>
<reference evidence="4 5" key="1">
    <citation type="submission" date="2017-03" db="EMBL/GenBank/DDBJ databases">
        <authorList>
            <person name="Afonso C.L."/>
            <person name="Miller P.J."/>
            <person name="Scott M.A."/>
            <person name="Spackman E."/>
            <person name="Goraichik I."/>
            <person name="Dimitrov K.M."/>
            <person name="Suarez D.L."/>
            <person name="Swayne D.E."/>
        </authorList>
    </citation>
    <scope>NUCLEOTIDE SEQUENCE [LARGE SCALE GENOMIC DNA]</scope>
    <source>
        <strain evidence="4">PRJEB14757</strain>
    </source>
</reference>
<dbReference type="EMBL" id="FWEV01000294">
    <property type="protein sequence ID" value="SLM31947.1"/>
    <property type="molecule type" value="Genomic_DNA"/>
</dbReference>
<gene>
    <name evidence="4" type="ORF">MTBBW1_510002</name>
</gene>
<evidence type="ECO:0000313" key="4">
    <source>
        <dbReference type="EMBL" id="SLM31947.1"/>
    </source>
</evidence>
<keyword evidence="2" id="KW-0288">FMN</keyword>
<dbReference type="PANTHER" id="PTHR43278:SF2">
    <property type="entry name" value="IRON-SULFUR FLAVOPROTEIN"/>
    <property type="match status" value="1"/>
</dbReference>